<evidence type="ECO:0000256" key="3">
    <source>
        <dbReference type="ARBA" id="ARBA00022801"/>
    </source>
</evidence>
<dbReference type="RefSeq" id="WP_121940461.1">
    <property type="nucleotide sequence ID" value="NZ_REFR01000017.1"/>
</dbReference>
<dbReference type="InterPro" id="IPR051794">
    <property type="entry name" value="PG_Endopeptidase_C40"/>
</dbReference>
<dbReference type="EMBL" id="REFR01000017">
    <property type="protein sequence ID" value="RMB00648.1"/>
    <property type="molecule type" value="Genomic_DNA"/>
</dbReference>
<sequence>MNTTPSNRSGHTALIDPEGALTHDSRLHDAKGQADANIVKPHVRLRGAPDNGAPTVSELLYGEPVARIGIQGDWIEVASLTDGYRGWLPRGALTTALTDPTHRISAVWAHRYAAPDIKAPPLAVLPLGALVAVTAREGRFVQTRDGGWMIGQHLCPVEHAAQDAVGVAEMLLGSPYLWGGRTPAGLDCSALVQIALDACGLKVHRDSDLQRGSIGHALPRGARPRRGDLAFFPGHVGFMVDESHLIHANATHMAVTVDTLEAVIAWVASETDKPPFSGFRRTATGTGGAKQSDQ</sequence>
<dbReference type="GO" id="GO:0008234">
    <property type="term" value="F:cysteine-type peptidase activity"/>
    <property type="evidence" value="ECO:0007669"/>
    <property type="project" value="UniProtKB-KW"/>
</dbReference>
<dbReference type="SUPFAM" id="SSF54001">
    <property type="entry name" value="Cysteine proteinases"/>
    <property type="match status" value="1"/>
</dbReference>
<comment type="caution">
    <text evidence="6">The sequence shown here is derived from an EMBL/GenBank/DDBJ whole genome shotgun (WGS) entry which is preliminary data.</text>
</comment>
<name>A0A3M0BTJ6_9PROT</name>
<feature type="domain" description="NlpC/P60" evidence="5">
    <location>
        <begin position="158"/>
        <end position="283"/>
    </location>
</feature>
<dbReference type="GO" id="GO:0006508">
    <property type="term" value="P:proteolysis"/>
    <property type="evidence" value="ECO:0007669"/>
    <property type="project" value="UniProtKB-KW"/>
</dbReference>
<reference evidence="6 7" key="1">
    <citation type="submission" date="2018-10" db="EMBL/GenBank/DDBJ databases">
        <title>Genomic Encyclopedia of Archaeal and Bacterial Type Strains, Phase II (KMG-II): from individual species to whole genera.</title>
        <authorList>
            <person name="Goeker M."/>
        </authorList>
    </citation>
    <scope>NUCLEOTIDE SEQUENCE [LARGE SCALE GENOMIC DNA]</scope>
    <source>
        <strain evidence="6 7">DSM 25217</strain>
    </source>
</reference>
<dbReference type="AlphaFoldDB" id="A0A3M0BTJ6"/>
<dbReference type="Gene3D" id="3.90.1720.10">
    <property type="entry name" value="endopeptidase domain like (from Nostoc punctiforme)"/>
    <property type="match status" value="1"/>
</dbReference>
<dbReference type="PROSITE" id="PS51935">
    <property type="entry name" value="NLPC_P60"/>
    <property type="match status" value="1"/>
</dbReference>
<dbReference type="InterPro" id="IPR000064">
    <property type="entry name" value="NLP_P60_dom"/>
</dbReference>
<dbReference type="InParanoid" id="A0A3M0BTJ6"/>
<dbReference type="Proteomes" id="UP000271227">
    <property type="component" value="Unassembled WGS sequence"/>
</dbReference>
<keyword evidence="3" id="KW-0378">Hydrolase</keyword>
<dbReference type="PANTHER" id="PTHR47359">
    <property type="entry name" value="PEPTIDOGLYCAN DL-ENDOPEPTIDASE CWLO"/>
    <property type="match status" value="1"/>
</dbReference>
<gene>
    <name evidence="6" type="ORF">BXY39_3836</name>
</gene>
<evidence type="ECO:0000259" key="5">
    <source>
        <dbReference type="PROSITE" id="PS51935"/>
    </source>
</evidence>
<evidence type="ECO:0000313" key="7">
    <source>
        <dbReference type="Proteomes" id="UP000271227"/>
    </source>
</evidence>
<protein>
    <submittedName>
        <fullName evidence="6">NlpC/P60 family protein</fullName>
    </submittedName>
</protein>
<keyword evidence="7" id="KW-1185">Reference proteome</keyword>
<proteinExistence type="inferred from homology"/>
<evidence type="ECO:0000256" key="1">
    <source>
        <dbReference type="ARBA" id="ARBA00007074"/>
    </source>
</evidence>
<comment type="similarity">
    <text evidence="1">Belongs to the peptidase C40 family.</text>
</comment>
<dbReference type="InterPro" id="IPR041382">
    <property type="entry name" value="SH3_16"/>
</dbReference>
<dbReference type="PANTHER" id="PTHR47359:SF3">
    <property type="entry name" value="NLP_P60 DOMAIN-CONTAINING PROTEIN-RELATED"/>
    <property type="match status" value="1"/>
</dbReference>
<accession>A0A3M0BTJ6</accession>
<dbReference type="OrthoDB" id="9813368at2"/>
<dbReference type="InterPro" id="IPR038765">
    <property type="entry name" value="Papain-like_cys_pep_sf"/>
</dbReference>
<evidence type="ECO:0000256" key="2">
    <source>
        <dbReference type="ARBA" id="ARBA00022670"/>
    </source>
</evidence>
<evidence type="ECO:0000256" key="4">
    <source>
        <dbReference type="ARBA" id="ARBA00022807"/>
    </source>
</evidence>
<dbReference type="Pfam" id="PF00877">
    <property type="entry name" value="NLPC_P60"/>
    <property type="match status" value="1"/>
</dbReference>
<evidence type="ECO:0000313" key="6">
    <source>
        <dbReference type="EMBL" id="RMB00648.1"/>
    </source>
</evidence>
<dbReference type="Pfam" id="PF18348">
    <property type="entry name" value="SH3_16"/>
    <property type="match status" value="1"/>
</dbReference>
<dbReference type="Gene3D" id="2.30.30.40">
    <property type="entry name" value="SH3 Domains"/>
    <property type="match status" value="1"/>
</dbReference>
<organism evidence="6 7">
    <name type="scientific">Eilatimonas milleporae</name>
    <dbReference type="NCBI Taxonomy" id="911205"/>
    <lineage>
        <taxon>Bacteria</taxon>
        <taxon>Pseudomonadati</taxon>
        <taxon>Pseudomonadota</taxon>
        <taxon>Alphaproteobacteria</taxon>
        <taxon>Kordiimonadales</taxon>
        <taxon>Kordiimonadaceae</taxon>
        <taxon>Eilatimonas</taxon>
    </lineage>
</organism>
<keyword evidence="4" id="KW-0788">Thiol protease</keyword>
<keyword evidence="2" id="KW-0645">Protease</keyword>